<dbReference type="Pfam" id="PF03928">
    <property type="entry name" value="HbpS-like"/>
    <property type="match status" value="1"/>
</dbReference>
<dbReference type="EMBL" id="WWCN01000015">
    <property type="protein sequence ID" value="MYM25406.1"/>
    <property type="molecule type" value="Genomic_DNA"/>
</dbReference>
<dbReference type="InterPro" id="IPR052517">
    <property type="entry name" value="GlcG_carb_metab_protein"/>
</dbReference>
<dbReference type="PANTHER" id="PTHR34309:SF10">
    <property type="entry name" value="SLR1406 PROTEIN"/>
    <property type="match status" value="1"/>
</dbReference>
<dbReference type="Proteomes" id="UP000479335">
    <property type="component" value="Unassembled WGS sequence"/>
</dbReference>
<name>A0A6L8KDC9_9BURK</name>
<comment type="caution">
    <text evidence="1">The sequence shown here is derived from an EMBL/GenBank/DDBJ whole genome shotgun (WGS) entry which is preliminary data.</text>
</comment>
<protein>
    <submittedName>
        <fullName evidence="1">Heme-binding protein</fullName>
    </submittedName>
</protein>
<dbReference type="Gene3D" id="3.30.450.150">
    <property type="entry name" value="Haem-degrading domain"/>
    <property type="match status" value="1"/>
</dbReference>
<organism evidence="1 2">
    <name type="scientific">Duganella flavida</name>
    <dbReference type="NCBI Taxonomy" id="2692175"/>
    <lineage>
        <taxon>Bacteria</taxon>
        <taxon>Pseudomonadati</taxon>
        <taxon>Pseudomonadota</taxon>
        <taxon>Betaproteobacteria</taxon>
        <taxon>Burkholderiales</taxon>
        <taxon>Oxalobacteraceae</taxon>
        <taxon>Telluria group</taxon>
        <taxon>Duganella</taxon>
    </lineage>
</organism>
<proteinExistence type="predicted"/>
<reference evidence="1 2" key="1">
    <citation type="submission" date="2019-12" db="EMBL/GenBank/DDBJ databases">
        <title>Novel species isolated from a subtropical stream in China.</title>
        <authorList>
            <person name="Lu H."/>
        </authorList>
    </citation>
    <scope>NUCLEOTIDE SEQUENCE [LARGE SCALE GENOMIC DNA]</scope>
    <source>
        <strain evidence="1 2">FT135W</strain>
    </source>
</reference>
<sequence>MTELTLAISNIILNAAIQEASSKGYRPMSAVVLDASGHLVAMQRQDGASMFRVDIATGKAWAAVAMGVSSRALMKRAADNPNFFGALASTGQGKFIPQIGGVLIKDAEGKILGAVGASGGTGEEDEAICIHGIVTAGLKAE</sequence>
<keyword evidence="2" id="KW-1185">Reference proteome</keyword>
<dbReference type="AlphaFoldDB" id="A0A6L8KDC9"/>
<dbReference type="InterPro" id="IPR005624">
    <property type="entry name" value="PduO/GlcC-like"/>
</dbReference>
<evidence type="ECO:0000313" key="2">
    <source>
        <dbReference type="Proteomes" id="UP000479335"/>
    </source>
</evidence>
<dbReference type="RefSeq" id="WP_161008853.1">
    <property type="nucleotide sequence ID" value="NZ_WWCN01000015.1"/>
</dbReference>
<evidence type="ECO:0000313" key="1">
    <source>
        <dbReference type="EMBL" id="MYM25406.1"/>
    </source>
</evidence>
<dbReference type="PANTHER" id="PTHR34309">
    <property type="entry name" value="SLR1406 PROTEIN"/>
    <property type="match status" value="1"/>
</dbReference>
<gene>
    <name evidence="1" type="ORF">GTP46_22510</name>
</gene>
<dbReference type="SUPFAM" id="SSF143744">
    <property type="entry name" value="GlcG-like"/>
    <property type="match status" value="1"/>
</dbReference>
<dbReference type="InterPro" id="IPR038084">
    <property type="entry name" value="PduO/GlcC-like_sf"/>
</dbReference>
<accession>A0A6L8KDC9</accession>